<organism evidence="1 2">
    <name type="scientific">Pricia mediterranea</name>
    <dbReference type="NCBI Taxonomy" id="3076079"/>
    <lineage>
        <taxon>Bacteria</taxon>
        <taxon>Pseudomonadati</taxon>
        <taxon>Bacteroidota</taxon>
        <taxon>Flavobacteriia</taxon>
        <taxon>Flavobacteriales</taxon>
        <taxon>Flavobacteriaceae</taxon>
        <taxon>Pricia</taxon>
    </lineage>
</organism>
<accession>A0ABU3LBT9</accession>
<dbReference type="Proteomes" id="UP001250656">
    <property type="component" value="Unassembled WGS sequence"/>
</dbReference>
<dbReference type="InterPro" id="IPR025345">
    <property type="entry name" value="DUF4249"/>
</dbReference>
<keyword evidence="2" id="KW-1185">Reference proteome</keyword>
<comment type="caution">
    <text evidence="1">The sequence shown here is derived from an EMBL/GenBank/DDBJ whole genome shotgun (WGS) entry which is preliminary data.</text>
</comment>
<evidence type="ECO:0000313" key="2">
    <source>
        <dbReference type="Proteomes" id="UP001250656"/>
    </source>
</evidence>
<dbReference type="PROSITE" id="PS51257">
    <property type="entry name" value="PROKAR_LIPOPROTEIN"/>
    <property type="match status" value="1"/>
</dbReference>
<dbReference type="Pfam" id="PF14054">
    <property type="entry name" value="DUF4249"/>
    <property type="match status" value="1"/>
</dbReference>
<reference evidence="1 2" key="1">
    <citation type="submission" date="2023-09" db="EMBL/GenBank/DDBJ databases">
        <title>Novel taxa isolated from Blanes Bay.</title>
        <authorList>
            <person name="Rey-Velasco X."/>
            <person name="Lucena T."/>
        </authorList>
    </citation>
    <scope>NUCLEOTIDE SEQUENCE [LARGE SCALE GENOMIC DNA]</scope>
    <source>
        <strain evidence="1 2">S334</strain>
    </source>
</reference>
<proteinExistence type="predicted"/>
<dbReference type="RefSeq" id="WP_314017149.1">
    <property type="nucleotide sequence ID" value="NZ_JAVTTP010000002.1"/>
</dbReference>
<evidence type="ECO:0000313" key="1">
    <source>
        <dbReference type="EMBL" id="MDT7830664.1"/>
    </source>
</evidence>
<protein>
    <submittedName>
        <fullName evidence="1">DUF4249 family protein</fullName>
    </submittedName>
</protein>
<sequence>MKRYLLVVTGLFLLSSCQDVIEVDTPTETPRLSVDALLRIDESKPMTDITIRAGLTSSFFGDIESADLDDIRIVNPDYKPVGAKDQNFVVLTQSESSPGRYEASKNTSFFTDGRLELSIVYGDKRYRASTRYVPTVPIDTLIQGEGGLFTDDETEVLVSFTDDPNRNDFYLFDFDYNEYLVTEDEFYQGQTFEFSYFYDEDVTPGMEISVDLLGVDEGFYNYMNQLTVQAGGSQGPFQTPAATVRGNIIRVSDGSVDGTGTTNAPSDKGDFVLGYFAVCQTFTETIEIE</sequence>
<dbReference type="EMBL" id="JAVTTP010000002">
    <property type="protein sequence ID" value="MDT7830664.1"/>
    <property type="molecule type" value="Genomic_DNA"/>
</dbReference>
<name>A0ABU3LBT9_9FLAO</name>
<gene>
    <name evidence="1" type="ORF">RQM65_18485</name>
</gene>